<dbReference type="EMBL" id="JBHSOF010000010">
    <property type="protein sequence ID" value="MFC5663450.1"/>
    <property type="molecule type" value="Genomic_DNA"/>
</dbReference>
<evidence type="ECO:0000256" key="2">
    <source>
        <dbReference type="SAM" id="SignalP"/>
    </source>
</evidence>
<keyword evidence="2" id="KW-0732">Signal</keyword>
<keyword evidence="4" id="KW-1185">Reference proteome</keyword>
<feature type="region of interest" description="Disordered" evidence="1">
    <location>
        <begin position="512"/>
        <end position="546"/>
    </location>
</feature>
<reference evidence="4" key="1">
    <citation type="journal article" date="2019" name="Int. J. Syst. Evol. Microbiol.">
        <title>The Global Catalogue of Microorganisms (GCM) 10K type strain sequencing project: providing services to taxonomists for standard genome sequencing and annotation.</title>
        <authorList>
            <consortium name="The Broad Institute Genomics Platform"/>
            <consortium name="The Broad Institute Genome Sequencing Center for Infectious Disease"/>
            <person name="Wu L."/>
            <person name="Ma J."/>
        </authorList>
    </citation>
    <scope>NUCLEOTIDE SEQUENCE [LARGE SCALE GENOMIC DNA]</scope>
    <source>
        <strain evidence="4">CGMCC 4.1437</strain>
    </source>
</reference>
<evidence type="ECO:0000313" key="4">
    <source>
        <dbReference type="Proteomes" id="UP001595975"/>
    </source>
</evidence>
<comment type="caution">
    <text evidence="3">The sequence shown here is derived from an EMBL/GenBank/DDBJ whole genome shotgun (WGS) entry which is preliminary data.</text>
</comment>
<protein>
    <recommendedName>
        <fullName evidence="5">Gram-positive cocci surface proteins LPxTG domain-containing protein</fullName>
    </recommendedName>
</protein>
<feature type="compositionally biased region" description="Pro residues" evidence="1">
    <location>
        <begin position="486"/>
        <end position="499"/>
    </location>
</feature>
<feature type="signal peptide" evidence="2">
    <location>
        <begin position="1"/>
        <end position="32"/>
    </location>
</feature>
<dbReference type="PROSITE" id="PS51318">
    <property type="entry name" value="TAT"/>
    <property type="match status" value="1"/>
</dbReference>
<feature type="chain" id="PRO_5046242560" description="Gram-positive cocci surface proteins LPxTG domain-containing protein" evidence="2">
    <location>
        <begin position="33"/>
        <end position="599"/>
    </location>
</feature>
<sequence length="599" mass="60736">MNSTRTRRVLGSAAATAVAALSVGTLAVPAHAADHALRLDVGAVVQIPGEPATQPQFGDNVFLRIGRTGTGPVMGTRLTLDTGGLDGVAALTASGGRCTTAARTITCDIGYLDSDNVNITDHLWLSALPGVKPGSSGTVHATLSAPGAESAAADFTVEVGGAAFRTAEIAPKQHAKVGSTFTPAVRFANRGGVSAARAIVEVMMLPGLKVENWPSNCEYATDPGQLGREGFGTAIPTVHGICAVEGEILPNEPVRLNGLDLTVTSEAEYTFADFAVLSGPDAAGAQGPALRKRLAFQRGTGAPATLTRDAAEGIPSGYPDVNGHFAEQEVFADNGADFELTATWAPDASGREGALTVTAANRGPAAIYDRSGGEGTPFVRVQLPEGASITGLPRTCRANDYAQGQKQDHPLNKFDCDAFDFFMPNGATSTHVLGVRLAEGSTPLAATVSFQNQFSDLEEGYPTAPLSWDPNPDNNRIKVALRSAPAPAPSTPAPAPSTPPAAVLPVAAADPAGTAAGTADTPAGRASRTSTTTTTGSTGTAGTGRTTASAGLAAGLADGGELADSGRGDAVPLAWASATALTLGAGALLTSRRLGRRRS</sequence>
<dbReference type="RefSeq" id="WP_380225114.1">
    <property type="nucleotide sequence ID" value="NZ_JBHSOF010000010.1"/>
</dbReference>
<accession>A0ABW0WYX9</accession>
<evidence type="ECO:0000256" key="1">
    <source>
        <dbReference type="SAM" id="MobiDB-lite"/>
    </source>
</evidence>
<evidence type="ECO:0008006" key="5">
    <source>
        <dbReference type="Google" id="ProtNLM"/>
    </source>
</evidence>
<dbReference type="Proteomes" id="UP001595975">
    <property type="component" value="Unassembled WGS sequence"/>
</dbReference>
<dbReference type="InterPro" id="IPR006311">
    <property type="entry name" value="TAT_signal"/>
</dbReference>
<organism evidence="3 4">
    <name type="scientific">Kitasatospora misakiensis</name>
    <dbReference type="NCBI Taxonomy" id="67330"/>
    <lineage>
        <taxon>Bacteria</taxon>
        <taxon>Bacillati</taxon>
        <taxon>Actinomycetota</taxon>
        <taxon>Actinomycetes</taxon>
        <taxon>Kitasatosporales</taxon>
        <taxon>Streptomycetaceae</taxon>
        <taxon>Kitasatospora</taxon>
    </lineage>
</organism>
<evidence type="ECO:0000313" key="3">
    <source>
        <dbReference type="EMBL" id="MFC5663450.1"/>
    </source>
</evidence>
<proteinExistence type="predicted"/>
<feature type="region of interest" description="Disordered" evidence="1">
    <location>
        <begin position="484"/>
        <end position="503"/>
    </location>
</feature>
<name>A0ABW0WYX9_9ACTN</name>
<gene>
    <name evidence="3" type="ORF">ACFP3U_10720</name>
</gene>